<dbReference type="Proteomes" id="UP000006591">
    <property type="component" value="Chromosome 5"/>
</dbReference>
<protein>
    <submittedName>
        <fullName evidence="1">Uncharacterized protein</fullName>
    </submittedName>
</protein>
<name>A0A0E0HAA0_ORYNI</name>
<reference evidence="1" key="2">
    <citation type="submission" date="2018-04" db="EMBL/GenBank/DDBJ databases">
        <title>OnivRS2 (Oryza nivara Reference Sequence Version 2).</title>
        <authorList>
            <person name="Zhang J."/>
            <person name="Kudrna D."/>
            <person name="Lee S."/>
            <person name="Talag J."/>
            <person name="Rajasekar S."/>
            <person name="Welchert J."/>
            <person name="Hsing Y.-I."/>
            <person name="Wing R.A."/>
        </authorList>
    </citation>
    <scope>NUCLEOTIDE SEQUENCE [LARGE SCALE GENOMIC DNA]</scope>
    <source>
        <strain evidence="1">SL10</strain>
    </source>
</reference>
<evidence type="ECO:0000313" key="2">
    <source>
        <dbReference type="Proteomes" id="UP000006591"/>
    </source>
</evidence>
<evidence type="ECO:0000313" key="1">
    <source>
        <dbReference type="EnsemblPlants" id="ONIVA05G05540.1"/>
    </source>
</evidence>
<keyword evidence="2" id="KW-1185">Reference proteome</keyword>
<sequence>MFAAVDLQLDLAGRDGDGHNWWLWPAIAKREEDGRNEEGDRVVFVTEKANPPRPVAFIHV</sequence>
<accession>A0A0E0HAA0</accession>
<proteinExistence type="predicted"/>
<dbReference type="EnsemblPlants" id="ONIVA05G05540.1">
    <property type="protein sequence ID" value="ONIVA05G05540.1"/>
    <property type="gene ID" value="ONIVA05G05540"/>
</dbReference>
<organism evidence="1">
    <name type="scientific">Oryza nivara</name>
    <name type="common">Indian wild rice</name>
    <name type="synonym">Oryza sativa f. spontanea</name>
    <dbReference type="NCBI Taxonomy" id="4536"/>
    <lineage>
        <taxon>Eukaryota</taxon>
        <taxon>Viridiplantae</taxon>
        <taxon>Streptophyta</taxon>
        <taxon>Embryophyta</taxon>
        <taxon>Tracheophyta</taxon>
        <taxon>Spermatophyta</taxon>
        <taxon>Magnoliopsida</taxon>
        <taxon>Liliopsida</taxon>
        <taxon>Poales</taxon>
        <taxon>Poaceae</taxon>
        <taxon>BOP clade</taxon>
        <taxon>Oryzoideae</taxon>
        <taxon>Oryzeae</taxon>
        <taxon>Oryzinae</taxon>
        <taxon>Oryza</taxon>
    </lineage>
</organism>
<dbReference type="HOGENOM" id="CLU_2945724_0_0_1"/>
<dbReference type="Gramene" id="ONIVA05G05540.1">
    <property type="protein sequence ID" value="ONIVA05G05540.1"/>
    <property type="gene ID" value="ONIVA05G05540"/>
</dbReference>
<reference evidence="1" key="1">
    <citation type="submission" date="2015-04" db="UniProtKB">
        <authorList>
            <consortium name="EnsemblPlants"/>
        </authorList>
    </citation>
    <scope>IDENTIFICATION</scope>
    <source>
        <strain evidence="1">SL10</strain>
    </source>
</reference>
<dbReference type="AlphaFoldDB" id="A0A0E0HAA0"/>